<organism evidence="4 5">
    <name type="scientific">Paracoccus sulfuroxidans</name>
    <dbReference type="NCBI Taxonomy" id="384678"/>
    <lineage>
        <taxon>Bacteria</taxon>
        <taxon>Pseudomonadati</taxon>
        <taxon>Pseudomonadota</taxon>
        <taxon>Alphaproteobacteria</taxon>
        <taxon>Rhodobacterales</taxon>
        <taxon>Paracoccaceae</taxon>
        <taxon>Paracoccus</taxon>
    </lineage>
</organism>
<dbReference type="OrthoDB" id="9801699at2"/>
<gene>
    <name evidence="4" type="ORF">IQ24_02922</name>
</gene>
<dbReference type="PANTHER" id="PTHR42949">
    <property type="entry name" value="ANAEROBIC GLYCEROL-3-PHOSPHATE DEHYDROGENASE SUBUNIT B"/>
    <property type="match status" value="1"/>
</dbReference>
<dbReference type="Pfam" id="PF17806">
    <property type="entry name" value="SO_alpha_A3"/>
    <property type="match status" value="1"/>
</dbReference>
<dbReference type="PIRSF" id="PIRSF037495">
    <property type="entry name" value="Opine_OX_OoxA/HcnB"/>
    <property type="match status" value="1"/>
</dbReference>
<feature type="domain" description="SoxA A3" evidence="3">
    <location>
        <begin position="366"/>
        <end position="447"/>
    </location>
</feature>
<dbReference type="CDD" id="cd19946">
    <property type="entry name" value="GlpA-like_Fer2_BFD-like"/>
    <property type="match status" value="1"/>
</dbReference>
<keyword evidence="5" id="KW-1185">Reference proteome</keyword>
<dbReference type="Gene3D" id="1.10.10.1100">
    <property type="entry name" value="BFD-like [2Fe-2S]-binding domain"/>
    <property type="match status" value="1"/>
</dbReference>
<dbReference type="InterPro" id="IPR017224">
    <property type="entry name" value="Opine_Oxase_asu/HCN_bsu"/>
</dbReference>
<evidence type="ECO:0000259" key="3">
    <source>
        <dbReference type="Pfam" id="PF17806"/>
    </source>
</evidence>
<dbReference type="Pfam" id="PF07992">
    <property type="entry name" value="Pyr_redox_2"/>
    <property type="match status" value="1"/>
</dbReference>
<dbReference type="SUPFAM" id="SSF51905">
    <property type="entry name" value="FAD/NAD(P)-binding domain"/>
    <property type="match status" value="1"/>
</dbReference>
<dbReference type="InterPro" id="IPR036188">
    <property type="entry name" value="FAD/NAD-bd_sf"/>
</dbReference>
<evidence type="ECO:0000256" key="1">
    <source>
        <dbReference type="ARBA" id="ARBA00023002"/>
    </source>
</evidence>
<dbReference type="PRINTS" id="PR00368">
    <property type="entry name" value="FADPNR"/>
</dbReference>
<dbReference type="Proteomes" id="UP000316225">
    <property type="component" value="Unassembled WGS sequence"/>
</dbReference>
<dbReference type="InterPro" id="IPR041117">
    <property type="entry name" value="SoxA_A3"/>
</dbReference>
<dbReference type="EMBL" id="VLKU01000009">
    <property type="protein sequence ID" value="TWI31471.1"/>
    <property type="molecule type" value="Genomic_DNA"/>
</dbReference>
<dbReference type="PRINTS" id="PR00469">
    <property type="entry name" value="PNDRDTASEII"/>
</dbReference>
<keyword evidence="1" id="KW-0560">Oxidoreductase</keyword>
<evidence type="ECO:0000313" key="4">
    <source>
        <dbReference type="EMBL" id="TWI31471.1"/>
    </source>
</evidence>
<dbReference type="InterPro" id="IPR023753">
    <property type="entry name" value="FAD/NAD-binding_dom"/>
</dbReference>
<accession>A0A562NHS0</accession>
<evidence type="ECO:0000259" key="2">
    <source>
        <dbReference type="Pfam" id="PF07992"/>
    </source>
</evidence>
<dbReference type="PANTHER" id="PTHR42949:SF3">
    <property type="entry name" value="ANAEROBIC GLYCEROL-3-PHOSPHATE DEHYDROGENASE SUBUNIT B"/>
    <property type="match status" value="1"/>
</dbReference>
<dbReference type="InterPro" id="IPR051691">
    <property type="entry name" value="Metab_Enz_Cyan_OpOx_G3PDH"/>
</dbReference>
<name>A0A562NHS0_9RHOB</name>
<dbReference type="Gene3D" id="3.50.50.60">
    <property type="entry name" value="FAD/NAD(P)-binding domain"/>
    <property type="match status" value="3"/>
</dbReference>
<protein>
    <submittedName>
        <fullName evidence="4">NADPH-dependent 2,4-dienoyl-CoA reductase/sulfur reductase-like enzyme</fullName>
    </submittedName>
</protein>
<proteinExistence type="predicted"/>
<feature type="domain" description="FAD/NAD(P)-binding" evidence="2">
    <location>
        <begin position="3"/>
        <end position="311"/>
    </location>
</feature>
<dbReference type="RefSeq" id="WP_145399015.1">
    <property type="nucleotide sequence ID" value="NZ_VLKU01000009.1"/>
</dbReference>
<evidence type="ECO:0000313" key="5">
    <source>
        <dbReference type="Proteomes" id="UP000316225"/>
    </source>
</evidence>
<dbReference type="GO" id="GO:0016491">
    <property type="term" value="F:oxidoreductase activity"/>
    <property type="evidence" value="ECO:0007669"/>
    <property type="project" value="UniProtKB-KW"/>
</dbReference>
<reference evidence="4 5" key="1">
    <citation type="journal article" date="2015" name="Stand. Genomic Sci.">
        <title>Genomic Encyclopedia of Bacterial and Archaeal Type Strains, Phase III: the genomes of soil and plant-associated and newly described type strains.</title>
        <authorList>
            <person name="Whitman W.B."/>
            <person name="Woyke T."/>
            <person name="Klenk H.P."/>
            <person name="Zhou Y."/>
            <person name="Lilburn T.G."/>
            <person name="Beck B.J."/>
            <person name="De Vos P."/>
            <person name="Vandamme P."/>
            <person name="Eisen J.A."/>
            <person name="Garrity G."/>
            <person name="Hugenholtz P."/>
            <person name="Kyrpides N.C."/>
        </authorList>
    </citation>
    <scope>NUCLEOTIDE SEQUENCE [LARGE SCALE GENOMIC DNA]</scope>
    <source>
        <strain evidence="4 5">CGMCC 1.5364</strain>
    </source>
</reference>
<dbReference type="AlphaFoldDB" id="A0A562NHS0"/>
<sequence length="458" mass="48270">MIDLAIIGAGPAGLAAAIEARALGLRVTLYDEQPGPGGQIYRDITRPRSDRSAAILGPDYLAGRPLAKAFLASGAGYQPRATVWRIAEDGLSFTAPEGGGDQAAARVLVATGAMERPFAVPGWTLPGVMTAGAAQIMLKTTGTAADGAVFVGTGPLLYLVACQYLDAGMTIAAILDTTTKGALLGAASHLPGALRRPGMLMKGLRMLRRLRRSGVPFHRGVTDVAFEGDQALSAVRWTSGGTAHRLECAHAFLHHGVIPNANMTMAARASHHWDKAQAAWVVDRDAEGRSSLPWLFVAGDGGGIAGAKAAALSGRIAARAIARDLDRGAPDSARLLRDYAAEVAIRPFLDRLYRPAPAFLAPQDDRTVICRCEEVTRGDLARAMQEGCPGPNQFKAFCRAGMGPCQGRMCGPTVVSIMSEISGRSPEDIGYYRIRMPVKPVTLAEVAGLPTERVDGRN</sequence>
<dbReference type="InterPro" id="IPR041854">
    <property type="entry name" value="BFD-like_2Fe2S-bd_dom_sf"/>
</dbReference>
<comment type="caution">
    <text evidence="4">The sequence shown here is derived from an EMBL/GenBank/DDBJ whole genome shotgun (WGS) entry which is preliminary data.</text>
</comment>